<dbReference type="NCBIfam" id="TIGR01239">
    <property type="entry name" value="galT_2"/>
    <property type="match status" value="1"/>
</dbReference>
<dbReference type="Pfam" id="PF01087">
    <property type="entry name" value="GalP_UDP_transf"/>
    <property type="match status" value="1"/>
</dbReference>
<dbReference type="PROSITE" id="PS01163">
    <property type="entry name" value="GAL_P_UDP_TRANSF_II"/>
    <property type="match status" value="1"/>
</dbReference>
<keyword evidence="9 10" id="KW-0119">Carbohydrate metabolism</keyword>
<dbReference type="NCBIfam" id="NF003629">
    <property type="entry name" value="PRK05270.1-2"/>
    <property type="match status" value="1"/>
</dbReference>
<evidence type="ECO:0000256" key="3">
    <source>
        <dbReference type="ARBA" id="ARBA00004947"/>
    </source>
</evidence>
<keyword evidence="8 10" id="KW-0299">Galactose metabolism</keyword>
<keyword evidence="14" id="KW-1185">Reference proteome</keyword>
<evidence type="ECO:0000256" key="4">
    <source>
        <dbReference type="ARBA" id="ARBA00008706"/>
    </source>
</evidence>
<keyword evidence="5 10" id="KW-0963">Cytoplasm</keyword>
<evidence type="ECO:0000259" key="11">
    <source>
        <dbReference type="Pfam" id="PF01087"/>
    </source>
</evidence>
<dbReference type="PANTHER" id="PTHR39191">
    <property type="entry name" value="GALACTOSE-1-PHOSPHATE URIDYLYLTRANSFERASE"/>
    <property type="match status" value="1"/>
</dbReference>
<organism evidence="13 14">
    <name type="scientific">Staphylococcus piscifermentans</name>
    <dbReference type="NCBI Taxonomy" id="70258"/>
    <lineage>
        <taxon>Bacteria</taxon>
        <taxon>Bacillati</taxon>
        <taxon>Bacillota</taxon>
        <taxon>Bacilli</taxon>
        <taxon>Bacillales</taxon>
        <taxon>Staphylococcaceae</taxon>
        <taxon>Staphylococcus</taxon>
    </lineage>
</organism>
<dbReference type="InterPro" id="IPR000766">
    <property type="entry name" value="GalP_uridyl_Trfase_II"/>
</dbReference>
<dbReference type="PANTHER" id="PTHR39191:SF1">
    <property type="entry name" value="DUF4922 DOMAIN-CONTAINING PROTEIN"/>
    <property type="match status" value="1"/>
</dbReference>
<proteinExistence type="inferred from homology"/>
<evidence type="ECO:0000256" key="1">
    <source>
        <dbReference type="ARBA" id="ARBA00001107"/>
    </source>
</evidence>
<comment type="subcellular location">
    <subcellularLocation>
        <location evidence="2 10">Cytoplasm</location>
    </subcellularLocation>
</comment>
<dbReference type="InterPro" id="IPR005849">
    <property type="entry name" value="GalP_Utransf_N"/>
</dbReference>
<dbReference type="UniPathway" id="UPA00214"/>
<evidence type="ECO:0000256" key="5">
    <source>
        <dbReference type="ARBA" id="ARBA00022490"/>
    </source>
</evidence>
<dbReference type="NCBIfam" id="NF003633">
    <property type="entry name" value="PRK05270.2-2"/>
    <property type="match status" value="1"/>
</dbReference>
<feature type="domain" description="Galactose-1-phosphate uridyl transferase N-terminal" evidence="11">
    <location>
        <begin position="20"/>
        <end position="233"/>
    </location>
</feature>
<dbReference type="GO" id="GO:0008108">
    <property type="term" value="F:UDP-glucose:hexose-1-phosphate uridylyltransferase activity"/>
    <property type="evidence" value="ECO:0007669"/>
    <property type="project" value="UniProtKB-UniRule"/>
</dbReference>
<dbReference type="EMBL" id="BKAR01000012">
    <property type="protein sequence ID" value="GEP84548.1"/>
    <property type="molecule type" value="Genomic_DNA"/>
</dbReference>
<dbReference type="GO" id="GO:0005737">
    <property type="term" value="C:cytoplasm"/>
    <property type="evidence" value="ECO:0007669"/>
    <property type="project" value="UniProtKB-SubCell"/>
</dbReference>
<comment type="pathway">
    <text evidence="3 10">Carbohydrate metabolism; galactose metabolism.</text>
</comment>
<dbReference type="EC" id="2.7.7.12" evidence="10"/>
<dbReference type="RefSeq" id="WP_095103956.1">
    <property type="nucleotide sequence ID" value="NZ_BKAR01000012.1"/>
</dbReference>
<evidence type="ECO:0000256" key="8">
    <source>
        <dbReference type="ARBA" id="ARBA00023144"/>
    </source>
</evidence>
<evidence type="ECO:0000256" key="7">
    <source>
        <dbReference type="ARBA" id="ARBA00022695"/>
    </source>
</evidence>
<comment type="caution">
    <text evidence="13">The sequence shown here is derived from an EMBL/GenBank/DDBJ whole genome shotgun (WGS) entry which is preliminary data.</text>
</comment>
<evidence type="ECO:0000313" key="13">
    <source>
        <dbReference type="EMBL" id="GEP84548.1"/>
    </source>
</evidence>
<evidence type="ECO:0000313" key="14">
    <source>
        <dbReference type="Proteomes" id="UP000321736"/>
    </source>
</evidence>
<dbReference type="InterPro" id="IPR023425">
    <property type="entry name" value="GalP_uridyl_Trfase_II_CS"/>
</dbReference>
<keyword evidence="7 10" id="KW-0548">Nucleotidyltransferase</keyword>
<dbReference type="PIRSF" id="PIRSF006005">
    <property type="entry name" value="GalT_BS"/>
    <property type="match status" value="1"/>
</dbReference>
<dbReference type="HAMAP" id="MF_00571">
    <property type="entry name" value="GalP_UDP_trans"/>
    <property type="match status" value="1"/>
</dbReference>
<evidence type="ECO:0000256" key="6">
    <source>
        <dbReference type="ARBA" id="ARBA00022679"/>
    </source>
</evidence>
<sequence length="498" mass="57534">MELNRQYVNRFIDDAIQYNEYEPADAYYLQNLILKITGAEQVDEHVAEHSLTDLTPNDIAQHWIEQMIENQIIEDVVYQREIIETKLLDLITPKPSTINRRFDELYEQHPEKATDYFYEICKRNHYIKTDAIAQNVHYYTATEYGDLEITINLSKPEKDAKEIAKAREAKQTHYPANALCMENEGFAGSVTQAARRNHRIIRLKLNGEPWGFQFSPYAYFAEHSIVLSEAHNPMKIEKATFSNLLEFVQKFPHYFAGSNADLPIVGGSILSHNHYQTGRHTFPMDNAPASHAFTIEKYPEVQAATLKWPMSVVRLKGQNIDELVEAAEYIFEIWLHYNDATVEIKAFSEDGTRHHTVTPIARYRQSTGNYELDLVLRDNQTSTQFPDGIFHPHPDVQHIKKENIGLIEVMGTAILPGRLKKELKEVEAYVLGNKEADIGKHQMWADRMIAAYDFNQENAEDIIHQEVAHIFKRVLEDAGVFKQTEEGQAAFKRFIQHL</sequence>
<feature type="domain" description="Galactose-1-phosphate uridyl transferase C-terminal" evidence="12">
    <location>
        <begin position="249"/>
        <end position="433"/>
    </location>
</feature>
<reference evidence="13 14" key="1">
    <citation type="submission" date="2019-07" db="EMBL/GenBank/DDBJ databases">
        <title>Whole genome shotgun sequence of Staphylococcus piscifermentans NBRC 109625.</title>
        <authorList>
            <person name="Hosoyama A."/>
            <person name="Uohara A."/>
            <person name="Ohji S."/>
            <person name="Ichikawa N."/>
        </authorList>
    </citation>
    <scope>NUCLEOTIDE SEQUENCE [LARGE SCALE GENOMIC DNA]</scope>
    <source>
        <strain evidence="13 14">NBRC 109625</strain>
    </source>
</reference>
<name>A0A239TQM5_9STAP</name>
<comment type="similarity">
    <text evidence="4 10">Belongs to the galactose-1-phosphate uridylyltransferase type 2 family.</text>
</comment>
<dbReference type="Pfam" id="PF02744">
    <property type="entry name" value="GalP_UDP_tr_C"/>
    <property type="match status" value="1"/>
</dbReference>
<accession>A0A239TQM5</accession>
<evidence type="ECO:0000256" key="2">
    <source>
        <dbReference type="ARBA" id="ARBA00004496"/>
    </source>
</evidence>
<evidence type="ECO:0000259" key="12">
    <source>
        <dbReference type="Pfam" id="PF02744"/>
    </source>
</evidence>
<evidence type="ECO:0000256" key="9">
    <source>
        <dbReference type="ARBA" id="ARBA00023277"/>
    </source>
</evidence>
<dbReference type="AlphaFoldDB" id="A0A239TQM5"/>
<evidence type="ECO:0000256" key="10">
    <source>
        <dbReference type="HAMAP-Rule" id="MF_00571"/>
    </source>
</evidence>
<dbReference type="Proteomes" id="UP000321736">
    <property type="component" value="Unassembled WGS sequence"/>
</dbReference>
<comment type="catalytic activity">
    <reaction evidence="1 10">
        <text>alpha-D-galactose 1-phosphate + UDP-alpha-D-glucose = alpha-D-glucose 1-phosphate + UDP-alpha-D-galactose</text>
        <dbReference type="Rhea" id="RHEA:13989"/>
        <dbReference type="ChEBI" id="CHEBI:58336"/>
        <dbReference type="ChEBI" id="CHEBI:58601"/>
        <dbReference type="ChEBI" id="CHEBI:58885"/>
        <dbReference type="ChEBI" id="CHEBI:66914"/>
        <dbReference type="EC" id="2.7.7.12"/>
    </reaction>
</comment>
<keyword evidence="6 10" id="KW-0808">Transferase</keyword>
<gene>
    <name evidence="10 13" type="primary">galT</name>
    <name evidence="13" type="ORF">SPI02_11330</name>
</gene>
<dbReference type="OrthoDB" id="2293at2"/>
<protein>
    <recommendedName>
        <fullName evidence="10">Galactose-1-phosphate uridylyltransferase</fullName>
        <shortName evidence="10">Gal-1-P uridylyltransferase</shortName>
        <ecNumber evidence="10">2.7.7.12</ecNumber>
    </recommendedName>
    <alternativeName>
        <fullName evidence="10">UDP-glucose--hexose-1-phosphate uridylyltransferase</fullName>
    </alternativeName>
</protein>
<dbReference type="InterPro" id="IPR005850">
    <property type="entry name" value="GalP_Utransf_C"/>
</dbReference>
<dbReference type="GO" id="GO:0006012">
    <property type="term" value="P:galactose metabolic process"/>
    <property type="evidence" value="ECO:0007669"/>
    <property type="project" value="UniProtKB-UniRule"/>
</dbReference>